<dbReference type="EMBL" id="JAPEQY010000017">
    <property type="protein sequence ID" value="MFO2479673.1"/>
    <property type="molecule type" value="Genomic_DNA"/>
</dbReference>
<protein>
    <submittedName>
        <fullName evidence="1">Uncharacterized protein</fullName>
    </submittedName>
</protein>
<dbReference type="Proteomes" id="UP001637618">
    <property type="component" value="Unassembled WGS sequence"/>
</dbReference>
<gene>
    <name evidence="1" type="ORF">OOJ96_19915</name>
</gene>
<keyword evidence="2" id="KW-1185">Reference proteome</keyword>
<comment type="caution">
    <text evidence="1">The sequence shown here is derived from an EMBL/GenBank/DDBJ whole genome shotgun (WGS) entry which is preliminary data.</text>
</comment>
<proteinExistence type="predicted"/>
<accession>A0ACC7PH15</accession>
<organism evidence="1 2">
    <name type="scientific">Pseudomonas imrae</name>
    <dbReference type="NCBI Taxonomy" id="2992837"/>
    <lineage>
        <taxon>Bacteria</taxon>
        <taxon>Pseudomonadati</taxon>
        <taxon>Pseudomonadota</taxon>
        <taxon>Gammaproteobacteria</taxon>
        <taxon>Pseudomonadales</taxon>
        <taxon>Pseudomonadaceae</taxon>
        <taxon>Pseudomonas</taxon>
    </lineage>
</organism>
<reference evidence="1" key="1">
    <citation type="submission" date="2022-11" db="EMBL/GenBank/DDBJ databases">
        <title>Draft genome sequences of strains of Pseudomonas imrae sp. nov.</title>
        <authorList>
            <person name="Salva Serra F."/>
            <person name="Nimje P."/>
            <person name="Moore E.R.B."/>
            <person name="Marathe N.P."/>
        </authorList>
    </citation>
    <scope>NUCLEOTIDE SEQUENCE</scope>
    <source>
        <strain evidence="1">15FMM2</strain>
    </source>
</reference>
<name>A0ACC7PH15_9PSED</name>
<sequence>MAIAKKARDNLEALAGEQGKKLGELVLAGKEREALAAQAQADARKLAKPDYAAANRLLQERAGGDPTQAAELIIDQELGL</sequence>
<evidence type="ECO:0000313" key="1">
    <source>
        <dbReference type="EMBL" id="MFO2479673.1"/>
    </source>
</evidence>
<evidence type="ECO:0000313" key="2">
    <source>
        <dbReference type="Proteomes" id="UP001637618"/>
    </source>
</evidence>